<protein>
    <submittedName>
        <fullName evidence="2">Uncharacterized protein</fullName>
    </submittedName>
</protein>
<name>A0A7S3IXF9_9SPIT</name>
<evidence type="ECO:0000256" key="1">
    <source>
        <dbReference type="SAM" id="MobiDB-lite"/>
    </source>
</evidence>
<gene>
    <name evidence="2" type="ORF">SINC0208_LOCUS13924</name>
</gene>
<organism evidence="2">
    <name type="scientific">Strombidium inclinatum</name>
    <dbReference type="NCBI Taxonomy" id="197538"/>
    <lineage>
        <taxon>Eukaryota</taxon>
        <taxon>Sar</taxon>
        <taxon>Alveolata</taxon>
        <taxon>Ciliophora</taxon>
        <taxon>Intramacronucleata</taxon>
        <taxon>Spirotrichea</taxon>
        <taxon>Oligotrichia</taxon>
        <taxon>Strombidiidae</taxon>
        <taxon>Strombidium</taxon>
    </lineage>
</organism>
<dbReference type="AlphaFoldDB" id="A0A7S3IXF9"/>
<proteinExistence type="predicted"/>
<evidence type="ECO:0000313" key="2">
    <source>
        <dbReference type="EMBL" id="CAE0333286.1"/>
    </source>
</evidence>
<reference evidence="2" key="1">
    <citation type="submission" date="2021-01" db="EMBL/GenBank/DDBJ databases">
        <authorList>
            <person name="Corre E."/>
            <person name="Pelletier E."/>
            <person name="Niang G."/>
            <person name="Scheremetjew M."/>
            <person name="Finn R."/>
            <person name="Kale V."/>
            <person name="Holt S."/>
            <person name="Cochrane G."/>
            <person name="Meng A."/>
            <person name="Brown T."/>
            <person name="Cohen L."/>
        </authorList>
    </citation>
    <scope>NUCLEOTIDE SEQUENCE</scope>
    <source>
        <strain evidence="2">S3</strain>
    </source>
</reference>
<feature type="region of interest" description="Disordered" evidence="1">
    <location>
        <begin position="123"/>
        <end position="142"/>
    </location>
</feature>
<accession>A0A7S3IXF9</accession>
<sequence>MQRIQSLAQEEPCSTLEISAANMEKEMDYFSRSFDSKHFNNAVTILGELKKAGFKGNLPPVHSWELYDQSFSFPRVRHFDLVEEQMNELEHYQDNLNTNISNSHLLNKFVHAGKKVQGNLNQKYHDGEFKDPATVDPWAEKE</sequence>
<dbReference type="EMBL" id="HBIH01035014">
    <property type="protein sequence ID" value="CAE0333286.1"/>
    <property type="molecule type" value="Transcribed_RNA"/>
</dbReference>